<dbReference type="SUPFAM" id="SSF54001">
    <property type="entry name" value="Cysteine proteinases"/>
    <property type="match status" value="1"/>
</dbReference>
<evidence type="ECO:0000313" key="9">
    <source>
        <dbReference type="Proteomes" id="UP001209229"/>
    </source>
</evidence>
<protein>
    <recommendedName>
        <fullName evidence="4">Aminopeptidase</fullName>
    </recommendedName>
</protein>
<dbReference type="PANTHER" id="PTHR10363:SF2">
    <property type="entry name" value="BLEOMYCIN HYDROLASE"/>
    <property type="match status" value="1"/>
</dbReference>
<dbReference type="Proteomes" id="UP001209229">
    <property type="component" value="Unassembled WGS sequence"/>
</dbReference>
<organism evidence="8 9">
    <name type="scientific">Plebeiibacterium sediminum</name>
    <dbReference type="NCBI Taxonomy" id="2992112"/>
    <lineage>
        <taxon>Bacteria</taxon>
        <taxon>Pseudomonadati</taxon>
        <taxon>Bacteroidota</taxon>
        <taxon>Bacteroidia</taxon>
        <taxon>Marinilabiliales</taxon>
        <taxon>Marinilabiliaceae</taxon>
        <taxon>Plebeiibacterium</taxon>
    </lineage>
</organism>
<dbReference type="InterPro" id="IPR000169">
    <property type="entry name" value="Pept_cys_AS"/>
</dbReference>
<keyword evidence="2 4" id="KW-0378">Hydrolase</keyword>
<dbReference type="EMBL" id="JAPDPJ010000010">
    <property type="protein sequence ID" value="MCW3786130.1"/>
    <property type="molecule type" value="Genomic_DNA"/>
</dbReference>
<name>A0AAE3M3K3_9BACT</name>
<keyword evidence="3 4" id="KW-0788">Thiol protease</keyword>
<evidence type="ECO:0000259" key="7">
    <source>
        <dbReference type="Pfam" id="PF00112"/>
    </source>
</evidence>
<feature type="domain" description="Peptidase C1A papain C-terminal" evidence="7">
    <location>
        <begin position="36"/>
        <end position="123"/>
    </location>
</feature>
<dbReference type="InterPro" id="IPR038765">
    <property type="entry name" value="Papain-like_cys_pep_sf"/>
</dbReference>
<evidence type="ECO:0000256" key="1">
    <source>
        <dbReference type="ARBA" id="ARBA00022670"/>
    </source>
</evidence>
<comment type="caution">
    <text evidence="8">The sequence shown here is derived from an EMBL/GenBank/DDBJ whole genome shotgun (WGS) entry which is preliminary data.</text>
</comment>
<feature type="active site" evidence="5">
    <location>
        <position position="326"/>
    </location>
</feature>
<evidence type="ECO:0000256" key="3">
    <source>
        <dbReference type="ARBA" id="ARBA00022807"/>
    </source>
</evidence>
<keyword evidence="1 4" id="KW-0645">Protease</keyword>
<keyword evidence="6" id="KW-0732">Signal</keyword>
<dbReference type="GO" id="GO:0006508">
    <property type="term" value="P:proteolysis"/>
    <property type="evidence" value="ECO:0007669"/>
    <property type="project" value="UniProtKB-KW"/>
</dbReference>
<dbReference type="PIRSF" id="PIRSF005700">
    <property type="entry name" value="PepC"/>
    <property type="match status" value="1"/>
</dbReference>
<evidence type="ECO:0000256" key="6">
    <source>
        <dbReference type="SAM" id="SignalP"/>
    </source>
</evidence>
<dbReference type="GO" id="GO:0009636">
    <property type="term" value="P:response to toxic substance"/>
    <property type="evidence" value="ECO:0007669"/>
    <property type="project" value="TreeGrafter"/>
</dbReference>
<dbReference type="Pfam" id="PF03051">
    <property type="entry name" value="Peptidase_C1_2"/>
    <property type="match status" value="1"/>
</dbReference>
<dbReference type="GO" id="GO:0043418">
    <property type="term" value="P:homocysteine catabolic process"/>
    <property type="evidence" value="ECO:0007669"/>
    <property type="project" value="TreeGrafter"/>
</dbReference>
<keyword evidence="4" id="KW-0031">Aminopeptidase</keyword>
<dbReference type="PROSITE" id="PS00139">
    <property type="entry name" value="THIOL_PROTEASE_CYS"/>
    <property type="match status" value="1"/>
</dbReference>
<dbReference type="PANTHER" id="PTHR10363">
    <property type="entry name" value="BLEOMYCIN HYDROLASE"/>
    <property type="match status" value="1"/>
</dbReference>
<dbReference type="InterPro" id="IPR000668">
    <property type="entry name" value="Peptidase_C1A_C"/>
</dbReference>
<keyword evidence="9" id="KW-1185">Reference proteome</keyword>
<evidence type="ECO:0000256" key="4">
    <source>
        <dbReference type="PIRNR" id="PIRNR005700"/>
    </source>
</evidence>
<dbReference type="RefSeq" id="WP_301189700.1">
    <property type="nucleotide sequence ID" value="NZ_JAPDPJ010000010.1"/>
</dbReference>
<dbReference type="Pfam" id="PF00112">
    <property type="entry name" value="Peptidase_C1"/>
    <property type="match status" value="1"/>
</dbReference>
<evidence type="ECO:0000256" key="5">
    <source>
        <dbReference type="PIRSR" id="PIRSR005700-1"/>
    </source>
</evidence>
<comment type="similarity">
    <text evidence="4">Belongs to the peptidase C1 family.</text>
</comment>
<dbReference type="AlphaFoldDB" id="A0AAE3M3K3"/>
<dbReference type="Gene3D" id="3.90.70.10">
    <property type="entry name" value="Cysteine proteinases"/>
    <property type="match status" value="1"/>
</dbReference>
<accession>A0AAE3M3K3</accession>
<feature type="active site" evidence="5">
    <location>
        <position position="48"/>
    </location>
</feature>
<feature type="chain" id="PRO_5042142577" description="Aminopeptidase" evidence="6">
    <location>
        <begin position="23"/>
        <end position="371"/>
    </location>
</feature>
<reference evidence="8" key="1">
    <citation type="submission" date="2022-10" db="EMBL/GenBank/DDBJ databases">
        <authorList>
            <person name="Yu W.X."/>
        </authorList>
    </citation>
    <scope>NUCLEOTIDE SEQUENCE</scope>
    <source>
        <strain evidence="8">AAT</strain>
    </source>
</reference>
<proteinExistence type="inferred from homology"/>
<dbReference type="GO" id="GO:0005737">
    <property type="term" value="C:cytoplasm"/>
    <property type="evidence" value="ECO:0007669"/>
    <property type="project" value="TreeGrafter"/>
</dbReference>
<evidence type="ECO:0000256" key="2">
    <source>
        <dbReference type="ARBA" id="ARBA00022801"/>
    </source>
</evidence>
<sequence length="371" mass="42532">MKIRKSLLLIVSLFLLYAESKAQDKFEFETVFDNKNTAVKNQGHSGTCWAFSTISFIESEIIRMGGPEFDLSEMYIVNYAYQEKAKQYVMLHGLGNFSQGGQAHDVLNVIAKHGFVPESDFPGRPDTALMHNHTEFESAMKGLLDNYMKPSDTHPSEVWFTNIQSIISNYLGDIPKQTVFNKRTYSPQEFAAGLGIDKNNYIELTSYTHHPFYEPFDLEVPDNWSHDEYYNLPIDQLIEVMKKAIQDGYTIVWDGDVSEEFFSHGKGVALIPVDKTKGFEPQEEVYVTQEARQNAFTSWQATDDHLMHIVGIVKDQNGTLYFKTKNSWGTDRNDFGGYLYMSESYMRMNTVAIMLHKQALGKDLTKTLFKK</sequence>
<feature type="signal peptide" evidence="6">
    <location>
        <begin position="1"/>
        <end position="22"/>
    </location>
</feature>
<dbReference type="InterPro" id="IPR004134">
    <property type="entry name" value="Peptidase_C1B"/>
</dbReference>
<feature type="active site" evidence="5">
    <location>
        <position position="305"/>
    </location>
</feature>
<evidence type="ECO:0000313" key="8">
    <source>
        <dbReference type="EMBL" id="MCW3786130.1"/>
    </source>
</evidence>
<dbReference type="GO" id="GO:0070005">
    <property type="term" value="F:cysteine-type aminopeptidase activity"/>
    <property type="evidence" value="ECO:0007669"/>
    <property type="project" value="InterPro"/>
</dbReference>
<gene>
    <name evidence="8" type="ORF">OM075_06595</name>
</gene>